<evidence type="ECO:0000313" key="3">
    <source>
        <dbReference type="Proteomes" id="UP001601422"/>
    </source>
</evidence>
<reference evidence="2 3" key="1">
    <citation type="submission" date="2024-10" db="EMBL/GenBank/DDBJ databases">
        <title>The Natural Products Discovery Center: Release of the First 8490 Sequenced Strains for Exploring Actinobacteria Biosynthetic Diversity.</title>
        <authorList>
            <person name="Kalkreuter E."/>
            <person name="Kautsar S.A."/>
            <person name="Yang D."/>
            <person name="Bader C.D."/>
            <person name="Teijaro C.N."/>
            <person name="Fluegel L."/>
            <person name="Davis C.M."/>
            <person name="Simpson J.R."/>
            <person name="Lauterbach L."/>
            <person name="Steele A.D."/>
            <person name="Gui C."/>
            <person name="Meng S."/>
            <person name="Li G."/>
            <person name="Viehrig K."/>
            <person name="Ye F."/>
            <person name="Su P."/>
            <person name="Kiefer A.F."/>
            <person name="Nichols A."/>
            <person name="Cepeda A.J."/>
            <person name="Yan W."/>
            <person name="Fan B."/>
            <person name="Jiang Y."/>
            <person name="Adhikari A."/>
            <person name="Zheng C.-J."/>
            <person name="Schuster L."/>
            <person name="Cowan T.M."/>
            <person name="Smanski M.J."/>
            <person name="Chevrette M.G."/>
            <person name="De Carvalho L.P.S."/>
            <person name="Shen B."/>
        </authorList>
    </citation>
    <scope>NUCLEOTIDE SEQUENCE [LARGE SCALE GENOMIC DNA]</scope>
    <source>
        <strain evidence="2 3">NPDC005497</strain>
    </source>
</reference>
<organism evidence="2 3">
    <name type="scientific">Streptomyces tibetensis</name>
    <dbReference type="NCBI Taxonomy" id="2382123"/>
    <lineage>
        <taxon>Bacteria</taxon>
        <taxon>Bacillati</taxon>
        <taxon>Actinomycetota</taxon>
        <taxon>Actinomycetes</taxon>
        <taxon>Kitasatosporales</taxon>
        <taxon>Streptomycetaceae</taxon>
        <taxon>Streptomyces</taxon>
    </lineage>
</organism>
<comment type="caution">
    <text evidence="2">The sequence shown here is derived from an EMBL/GenBank/DDBJ whole genome shotgun (WGS) entry which is preliminary data.</text>
</comment>
<protein>
    <submittedName>
        <fullName evidence="2">Uncharacterized protein</fullName>
    </submittedName>
</protein>
<gene>
    <name evidence="2" type="ORF">ACFYQT_09495</name>
</gene>
<dbReference type="Proteomes" id="UP001601422">
    <property type="component" value="Unassembled WGS sequence"/>
</dbReference>
<sequence>MTATDNRATHTPSDRLRESGGGRAAQEGTARKDIRPGRTSRSASAFRDFLTLLGEGTD</sequence>
<feature type="region of interest" description="Disordered" evidence="1">
    <location>
        <begin position="1"/>
        <end position="44"/>
    </location>
</feature>
<dbReference type="RefSeq" id="WP_362050405.1">
    <property type="nucleotide sequence ID" value="NZ_JBEXVS010000027.1"/>
</dbReference>
<feature type="compositionally biased region" description="Polar residues" evidence="1">
    <location>
        <begin position="1"/>
        <end position="11"/>
    </location>
</feature>
<keyword evidence="3" id="KW-1185">Reference proteome</keyword>
<proteinExistence type="predicted"/>
<evidence type="ECO:0000256" key="1">
    <source>
        <dbReference type="SAM" id="MobiDB-lite"/>
    </source>
</evidence>
<dbReference type="EMBL" id="JBIAJP010000002">
    <property type="protein sequence ID" value="MFF0003669.1"/>
    <property type="molecule type" value="Genomic_DNA"/>
</dbReference>
<accession>A0ABW6MRK9</accession>
<name>A0ABW6MRK9_9ACTN</name>
<evidence type="ECO:0000313" key="2">
    <source>
        <dbReference type="EMBL" id="MFF0003669.1"/>
    </source>
</evidence>